<proteinExistence type="predicted"/>
<comment type="cofactor">
    <cofactor evidence="1">
        <name>a divalent metal cation</name>
        <dbReference type="ChEBI" id="CHEBI:60240"/>
    </cofactor>
</comment>
<comment type="caution">
    <text evidence="5">The sequence shown here is derived from an EMBL/GenBank/DDBJ whole genome shotgun (WGS) entry which is preliminary data.</text>
</comment>
<evidence type="ECO:0000313" key="6">
    <source>
        <dbReference type="Proteomes" id="UP001219518"/>
    </source>
</evidence>
<protein>
    <submittedName>
        <fullName evidence="5">Autophagy-related protein 11</fullName>
    </submittedName>
</protein>
<evidence type="ECO:0000256" key="2">
    <source>
        <dbReference type="ARBA" id="ARBA00022723"/>
    </source>
</evidence>
<feature type="region of interest" description="Disordered" evidence="3">
    <location>
        <begin position="58"/>
        <end position="93"/>
    </location>
</feature>
<evidence type="ECO:0000313" key="5">
    <source>
        <dbReference type="EMBL" id="KAK3920822.1"/>
    </source>
</evidence>
<keyword evidence="2" id="KW-0479">Metal-binding</keyword>
<sequence length="252" mass="27833">MSDSQIGCSCDFGIALESGAVDLPDPMPLPGGGEPLPFTFVGDEAFALKTYMMRPYAKPKRGRDRRSASIQDYGDSGVDDPDPVDEGNAGDLDPALQAIPLPRRIFNYRLSRARRVIENTSGIWVSKWQILAGQIYCKVESAKSIAMTLICLHNFLLDSELQKNPQQRNYIRPGFVDGDGPNGEPLAKGLWRSEVNRDGALQGIGRVGGLNPARAAINQREKIKDFFLTEICEVPWQYEYAFRNAPLVEGAL</sequence>
<keyword evidence="6" id="KW-1185">Reference proteome</keyword>
<dbReference type="GO" id="GO:0046872">
    <property type="term" value="F:metal ion binding"/>
    <property type="evidence" value="ECO:0007669"/>
    <property type="project" value="UniProtKB-KW"/>
</dbReference>
<reference evidence="5" key="1">
    <citation type="submission" date="2021-07" db="EMBL/GenBank/DDBJ databases">
        <authorList>
            <person name="Catto M.A."/>
            <person name="Jacobson A."/>
            <person name="Kennedy G."/>
            <person name="Labadie P."/>
            <person name="Hunt B.G."/>
            <person name="Srinivasan R."/>
        </authorList>
    </citation>
    <scope>NUCLEOTIDE SEQUENCE</scope>
    <source>
        <strain evidence="5">PL_HMW_Pooled</strain>
        <tissue evidence="5">Head</tissue>
    </source>
</reference>
<feature type="domain" description="DDE Tnp4" evidence="4">
    <location>
        <begin position="39"/>
        <end position="154"/>
    </location>
</feature>
<name>A0AAE1HG99_9NEOP</name>
<dbReference type="InterPro" id="IPR027806">
    <property type="entry name" value="HARBI1_dom"/>
</dbReference>
<evidence type="ECO:0000256" key="1">
    <source>
        <dbReference type="ARBA" id="ARBA00001968"/>
    </source>
</evidence>
<accession>A0AAE1HG99</accession>
<evidence type="ECO:0000259" key="4">
    <source>
        <dbReference type="Pfam" id="PF13359"/>
    </source>
</evidence>
<organism evidence="5 6">
    <name type="scientific">Frankliniella fusca</name>
    <dbReference type="NCBI Taxonomy" id="407009"/>
    <lineage>
        <taxon>Eukaryota</taxon>
        <taxon>Metazoa</taxon>
        <taxon>Ecdysozoa</taxon>
        <taxon>Arthropoda</taxon>
        <taxon>Hexapoda</taxon>
        <taxon>Insecta</taxon>
        <taxon>Pterygota</taxon>
        <taxon>Neoptera</taxon>
        <taxon>Paraneoptera</taxon>
        <taxon>Thysanoptera</taxon>
        <taxon>Terebrantia</taxon>
        <taxon>Thripoidea</taxon>
        <taxon>Thripidae</taxon>
        <taxon>Frankliniella</taxon>
    </lineage>
</organism>
<reference evidence="5" key="2">
    <citation type="journal article" date="2023" name="BMC Genomics">
        <title>Pest status, molecular evolution, and epigenetic factors derived from the genome assembly of Frankliniella fusca, a thysanopteran phytovirus vector.</title>
        <authorList>
            <person name="Catto M.A."/>
            <person name="Labadie P.E."/>
            <person name="Jacobson A.L."/>
            <person name="Kennedy G.G."/>
            <person name="Srinivasan R."/>
            <person name="Hunt B.G."/>
        </authorList>
    </citation>
    <scope>NUCLEOTIDE SEQUENCE</scope>
    <source>
        <strain evidence="5">PL_HMW_Pooled</strain>
    </source>
</reference>
<dbReference type="EMBL" id="JAHWGI010001022">
    <property type="protein sequence ID" value="KAK3920822.1"/>
    <property type="molecule type" value="Genomic_DNA"/>
</dbReference>
<dbReference type="Proteomes" id="UP001219518">
    <property type="component" value="Unassembled WGS sequence"/>
</dbReference>
<gene>
    <name evidence="5" type="ORF">KUF71_010059</name>
</gene>
<dbReference type="AlphaFoldDB" id="A0AAE1HG99"/>
<dbReference type="Pfam" id="PF13359">
    <property type="entry name" value="DDE_Tnp_4"/>
    <property type="match status" value="1"/>
</dbReference>
<evidence type="ECO:0000256" key="3">
    <source>
        <dbReference type="SAM" id="MobiDB-lite"/>
    </source>
</evidence>